<dbReference type="PATRIC" id="fig|1240687.3.peg.3368"/>
<accession>M6F1A5</accession>
<comment type="caution">
    <text evidence="1">The sequence shown here is derived from an EMBL/GenBank/DDBJ whole genome shotgun (WGS) entry which is preliminary data.</text>
</comment>
<evidence type="ECO:0000313" key="1">
    <source>
        <dbReference type="EMBL" id="EMK22533.1"/>
    </source>
</evidence>
<dbReference type="AlphaFoldDB" id="M6F1A5"/>
<organism evidence="1 2">
    <name type="scientific">Leptospira kirschneri serovar Bulgarica str. Nikolaevo</name>
    <dbReference type="NCBI Taxonomy" id="1240687"/>
    <lineage>
        <taxon>Bacteria</taxon>
        <taxon>Pseudomonadati</taxon>
        <taxon>Spirochaetota</taxon>
        <taxon>Spirochaetia</taxon>
        <taxon>Leptospirales</taxon>
        <taxon>Leptospiraceae</taxon>
        <taxon>Leptospira</taxon>
    </lineage>
</organism>
<sequence length="44" mass="4954">MEPTSLNFDLDRSANAVDSVFLVIPTFNDFPFGPNFRNLFNVSS</sequence>
<name>M6F1A5_9LEPT</name>
<proteinExistence type="predicted"/>
<protein>
    <submittedName>
        <fullName evidence="1">Uncharacterized protein</fullName>
    </submittedName>
</protein>
<evidence type="ECO:0000313" key="2">
    <source>
        <dbReference type="Proteomes" id="UP000011980"/>
    </source>
</evidence>
<dbReference type="EMBL" id="ANCE01000165">
    <property type="protein sequence ID" value="EMK22533.1"/>
    <property type="molecule type" value="Genomic_DNA"/>
</dbReference>
<gene>
    <name evidence="1" type="ORF">LEP1GSC008_2795</name>
</gene>
<dbReference type="RefSeq" id="WP_020763814.1">
    <property type="nucleotide sequence ID" value="NZ_ANCE01000165.1"/>
</dbReference>
<dbReference type="Proteomes" id="UP000011980">
    <property type="component" value="Unassembled WGS sequence"/>
</dbReference>
<reference evidence="1 2" key="1">
    <citation type="submission" date="2013-01" db="EMBL/GenBank/DDBJ databases">
        <authorList>
            <person name="Harkins D.M."/>
            <person name="Durkin A.S."/>
            <person name="Brinkac L.M."/>
            <person name="Haft D.H."/>
            <person name="Selengut J.D."/>
            <person name="Sanka R."/>
            <person name="DePew J."/>
            <person name="Purushe J."/>
            <person name="Galloway R.L."/>
            <person name="Vinetz J.M."/>
            <person name="Sutton G.G."/>
            <person name="Nierman W.C."/>
            <person name="Fouts D.E."/>
        </authorList>
    </citation>
    <scope>NUCLEOTIDE SEQUENCE [LARGE SCALE GENOMIC DNA]</scope>
    <source>
        <strain evidence="1 2">Nikolaevo</strain>
    </source>
</reference>